<keyword evidence="7" id="KW-0325">Glycoprotein</keyword>
<keyword evidence="6" id="KW-0472">Membrane</keyword>
<protein>
    <submittedName>
        <fullName evidence="12">Variant surface glycoprotein</fullName>
    </submittedName>
</protein>
<evidence type="ECO:0000259" key="11">
    <source>
        <dbReference type="Pfam" id="PF13206"/>
    </source>
</evidence>
<evidence type="ECO:0000256" key="2">
    <source>
        <dbReference type="ARBA" id="ARBA00004609"/>
    </source>
</evidence>
<evidence type="ECO:0000256" key="10">
    <source>
        <dbReference type="SAM" id="SignalP"/>
    </source>
</evidence>
<evidence type="ECO:0000256" key="7">
    <source>
        <dbReference type="ARBA" id="ARBA00023180"/>
    </source>
</evidence>
<comment type="function">
    <text evidence="1">VSG forms a coat on the surface of the parasite. The trypanosome evades the immune response of the host by expressing a series of antigenically distinct VSGs from an estimated 1000 VSG genes.</text>
</comment>
<keyword evidence="4" id="KW-0336">GPI-anchor</keyword>
<organism evidence="12">
    <name type="scientific">Trypanosoma brucei</name>
    <dbReference type="NCBI Taxonomy" id="5691"/>
    <lineage>
        <taxon>Eukaryota</taxon>
        <taxon>Discoba</taxon>
        <taxon>Euglenozoa</taxon>
        <taxon>Kinetoplastea</taxon>
        <taxon>Metakinetoplastina</taxon>
        <taxon>Trypanosomatida</taxon>
        <taxon>Trypanosomatidae</taxon>
        <taxon>Trypanosoma</taxon>
    </lineage>
</organism>
<feature type="domain" description="Trypanosome variant surface glycoprotein B-type N-terminal" evidence="11">
    <location>
        <begin position="9"/>
        <end position="347"/>
    </location>
</feature>
<dbReference type="InterPro" id="IPR025932">
    <property type="entry name" value="Trypano_VSG_B_N_dom"/>
</dbReference>
<evidence type="ECO:0000256" key="3">
    <source>
        <dbReference type="ARBA" id="ARBA00022475"/>
    </source>
</evidence>
<dbReference type="EMBL" id="KY404789">
    <property type="protein sequence ID" value="ARB51397.1"/>
    <property type="molecule type" value="Genomic_DNA"/>
</dbReference>
<keyword evidence="8" id="KW-0449">Lipoprotein</keyword>
<proteinExistence type="predicted"/>
<evidence type="ECO:0000313" key="12">
    <source>
        <dbReference type="EMBL" id="ARB51397.1"/>
    </source>
</evidence>
<evidence type="ECO:0000256" key="5">
    <source>
        <dbReference type="ARBA" id="ARBA00022729"/>
    </source>
</evidence>
<dbReference type="Gene3D" id="4.10.110.20">
    <property type="entry name" value="Variant surface glycoprotein MITAT 1.2, VSG 221, C-terminal domain"/>
    <property type="match status" value="1"/>
</dbReference>
<keyword evidence="5 10" id="KW-0732">Signal</keyword>
<evidence type="ECO:0000256" key="1">
    <source>
        <dbReference type="ARBA" id="ARBA00002523"/>
    </source>
</evidence>
<evidence type="ECO:0000256" key="8">
    <source>
        <dbReference type="ARBA" id="ARBA00023288"/>
    </source>
</evidence>
<feature type="region of interest" description="Disordered" evidence="9">
    <location>
        <begin position="419"/>
        <end position="454"/>
    </location>
</feature>
<dbReference type="GO" id="GO:0098552">
    <property type="term" value="C:side of membrane"/>
    <property type="evidence" value="ECO:0007669"/>
    <property type="project" value="UniProtKB-KW"/>
</dbReference>
<accession>A0A1V0G0C7</accession>
<evidence type="ECO:0000256" key="9">
    <source>
        <dbReference type="SAM" id="MobiDB-lite"/>
    </source>
</evidence>
<keyword evidence="3" id="KW-1003">Cell membrane</keyword>
<reference evidence="12" key="1">
    <citation type="submission" date="2016-12" db="EMBL/GenBank/DDBJ databases">
        <title>Trypanosoma brucei Minichromosomal Variant Surface Glycoprotein (VSG) Repertoire.</title>
        <authorList>
            <person name="Cross G.A."/>
            <person name="Mugnier M.R."/>
        </authorList>
    </citation>
    <scope>NUCLEOTIDE SEQUENCE</scope>
    <source>
        <strain evidence="12">Tb927.100.11</strain>
    </source>
</reference>
<evidence type="ECO:0000256" key="4">
    <source>
        <dbReference type="ARBA" id="ARBA00022622"/>
    </source>
</evidence>
<dbReference type="VEuPathDB" id="TriTrypDB:Tb427_000104600"/>
<dbReference type="VEuPathDB" id="TriTrypDB:Tb1125.Tb11.v5.0129"/>
<dbReference type="VEuPathDB" id="TriTrypDB:Tb927.11.20190"/>
<dbReference type="InterPro" id="IPR027446">
    <property type="entry name" value="VSG_C_dom_sf"/>
</dbReference>
<evidence type="ECO:0000256" key="6">
    <source>
        <dbReference type="ARBA" id="ARBA00023136"/>
    </source>
</evidence>
<dbReference type="GO" id="GO:0005886">
    <property type="term" value="C:plasma membrane"/>
    <property type="evidence" value="ECO:0007669"/>
    <property type="project" value="UniProtKB-SubCell"/>
</dbReference>
<name>A0A1V0G0C7_9TRYP</name>
<comment type="subcellular location">
    <subcellularLocation>
        <location evidence="2">Cell membrane</location>
        <topology evidence="2">Lipid-anchor</topology>
        <topology evidence="2">GPI-anchor</topology>
    </subcellularLocation>
</comment>
<feature type="signal peptide" evidence="10">
    <location>
        <begin position="1"/>
        <end position="21"/>
    </location>
</feature>
<sequence>MLKTAVTSVFILAANWRHATAEINENAAEFNAFCRLWRLAEGANKLKTADYLVQTEPLLDVLIAYNLSVAPDAFFNTDFDREIKDDNKEEANYKKYVAKWKILKKHITDKTNVADGTVIARPPASPERDQAAHVINATVYTALKIIENLQEQPATSAIQAKLKEAQYGQGMTGSEVDSGKTYGTGGANSCGGAGSASTTTAGATLAQDILCLCTGNANTAMRGCIGTAGGSVDFTTATSASANFKNLIAHCHQQADETPTAEKISQAIDNWLQHLGRQVESADVSRGIFGKPTANQCSGNAASGCVNYKTKVNKGVISIPWLTTLSAAAADLANQAASRQTNEAKITKATHLVNLVAAQYRAALHPKPQLALNQGAAKTSDTEKSHNEEECNAAKDDQKACERLKGQGCVFNPKGGEGKKCTLSEEGKKEAAKEANQETGGKDDKTNTNTTGSNSFVIKKTPLLLAFLLF</sequence>
<feature type="chain" id="PRO_5013228309" evidence="10">
    <location>
        <begin position="22"/>
        <end position="470"/>
    </location>
</feature>
<dbReference type="AlphaFoldDB" id="A0A1V0G0C7"/>
<feature type="compositionally biased region" description="Basic and acidic residues" evidence="9">
    <location>
        <begin position="419"/>
        <end position="446"/>
    </location>
</feature>
<dbReference type="SUPFAM" id="SSF118251">
    <property type="entry name" value="Variant surface glycoprotein MITAT 1.2, VSG 221, C-terminal domain"/>
    <property type="match status" value="1"/>
</dbReference>
<dbReference type="Pfam" id="PF13206">
    <property type="entry name" value="VSG_B"/>
    <property type="match status" value="1"/>
</dbReference>